<dbReference type="AlphaFoldDB" id="W7U3J2"/>
<dbReference type="FunFam" id="3.40.50.300:FF:000235">
    <property type="entry name" value="ATPase ASNA1"/>
    <property type="match status" value="1"/>
</dbReference>
<evidence type="ECO:0000256" key="7">
    <source>
        <dbReference type="ARBA" id="ARBA00022840"/>
    </source>
</evidence>
<keyword evidence="2 8" id="KW-0813">Transport</keyword>
<dbReference type="NCBIfam" id="TIGR00345">
    <property type="entry name" value="GET3_arsA_TRC40"/>
    <property type="match status" value="1"/>
</dbReference>
<evidence type="ECO:0000256" key="2">
    <source>
        <dbReference type="ARBA" id="ARBA00022448"/>
    </source>
</evidence>
<dbReference type="GO" id="GO:0043529">
    <property type="term" value="C:GET complex"/>
    <property type="evidence" value="ECO:0007669"/>
    <property type="project" value="TreeGrafter"/>
</dbReference>
<comment type="caution">
    <text evidence="10">The sequence shown here is derived from an EMBL/GenBank/DDBJ whole genome shotgun (WGS) entry which is preliminary data.</text>
</comment>
<accession>W7U3J2</accession>
<feature type="domain" description="ArsA/GET3 Anion-transporting ATPase-like" evidence="9">
    <location>
        <begin position="37"/>
        <end position="303"/>
    </location>
</feature>
<keyword evidence="3 8" id="KW-0963">Cytoplasm</keyword>
<feature type="binding site" evidence="8">
    <location>
        <position position="256"/>
    </location>
    <ligand>
        <name>ATP</name>
        <dbReference type="ChEBI" id="CHEBI:30616"/>
    </ligand>
</feature>
<comment type="caution">
    <text evidence="8">Lacks conserved residue(s) required for the propagation of feature annotation.</text>
</comment>
<dbReference type="EC" id="3.6.-.-" evidence="8"/>
<dbReference type="GO" id="GO:0016887">
    <property type="term" value="F:ATP hydrolysis activity"/>
    <property type="evidence" value="ECO:0007669"/>
    <property type="project" value="InterPro"/>
</dbReference>
<proteinExistence type="inferred from homology"/>
<reference evidence="10 11" key="1">
    <citation type="journal article" date="2014" name="Mol. Plant">
        <title>Chromosome Scale Genome Assembly and Transcriptome Profiling of Nannochloropsis gaditana in Nitrogen Depletion.</title>
        <authorList>
            <person name="Corteggiani Carpinelli E."/>
            <person name="Telatin A."/>
            <person name="Vitulo N."/>
            <person name="Forcato C."/>
            <person name="D'Angelo M."/>
            <person name="Schiavon R."/>
            <person name="Vezzi A."/>
            <person name="Giacometti G.M."/>
            <person name="Morosinotto T."/>
            <person name="Valle G."/>
        </authorList>
    </citation>
    <scope>NUCLEOTIDE SEQUENCE [LARGE SCALE GENOMIC DNA]</scope>
    <source>
        <strain evidence="10 11">B-31</strain>
    </source>
</reference>
<evidence type="ECO:0000256" key="5">
    <source>
        <dbReference type="ARBA" id="ARBA00022801"/>
    </source>
</evidence>
<dbReference type="HAMAP" id="MF_03112">
    <property type="entry name" value="Asna1_Get3"/>
    <property type="match status" value="1"/>
</dbReference>
<gene>
    <name evidence="10" type="ORF">Naga_100107g13</name>
</gene>
<dbReference type="GO" id="GO:0005524">
    <property type="term" value="F:ATP binding"/>
    <property type="evidence" value="ECO:0007669"/>
    <property type="project" value="UniProtKB-UniRule"/>
</dbReference>
<evidence type="ECO:0000256" key="3">
    <source>
        <dbReference type="ARBA" id="ARBA00022490"/>
    </source>
</evidence>
<comment type="function">
    <text evidence="8">ATPase required for the post-translational delivery of tail-anchored (TA) proteins to the endoplasmic reticulum. Recognizes and selectively binds the transmembrane domain of TA proteins in the cytosol. This complex then targets to the endoplasmic reticulum by membrane-bound receptors, where the tail-anchored protein is released for insertion. This process is regulated by ATP binding and hydrolysis. ATP binding drives the homodimer towards the closed dimer state, facilitating recognition of newly synthesized TA membrane proteins. ATP hydrolysis is required for insertion. Subsequently, the homodimer reverts towards the open dimer state, lowering its affinity for the membrane-bound receptor, and returning it to the cytosol to initiate a new round of targeting.</text>
</comment>
<comment type="similarity">
    <text evidence="1 8">Belongs to the arsA ATPase family.</text>
</comment>
<feature type="domain" description="ArsA/GET3 Anion-transporting ATPase-like" evidence="9">
    <location>
        <begin position="306"/>
        <end position="364"/>
    </location>
</feature>
<dbReference type="Pfam" id="PF02374">
    <property type="entry name" value="ArsA_ATPase"/>
    <property type="match status" value="2"/>
</dbReference>
<dbReference type="InterPro" id="IPR016300">
    <property type="entry name" value="ATPase_ArsA/GET3"/>
</dbReference>
<keyword evidence="5 8" id="KW-0378">Hydrolase</keyword>
<comment type="subcellular location">
    <subcellularLocation>
        <location evidence="8">Cytoplasm</location>
    </subcellularLocation>
    <subcellularLocation>
        <location evidence="8">Endoplasmic reticulum</location>
    </subcellularLocation>
</comment>
<dbReference type="PANTHER" id="PTHR10803:SF3">
    <property type="entry name" value="ATPASE GET3"/>
    <property type="match status" value="1"/>
</dbReference>
<keyword evidence="6 8" id="KW-0256">Endoplasmic reticulum</keyword>
<sequence length="370" mass="40829">MASSSADAAAVVAKNDGMEEDDFPEASLRNIIESDLKWIFVGGKGGVGKTTTSCCLAIQLAKVRESVLIISTDPAHNLSDAFGQKFGKEPGKVDGFENLFVMEIDPSFDWEEMNAMVARSGSIPGAEGEGGGLQSMLQELTSSIPGIDEIISFAELMKQVEQMDYSTVVFDTAPTGHTLRLLSFPSTLEGAFGKIMAFKNKFSGLMSQFGGMMGQPPGAEDALLGKLDQTRDTIEKVNKQFRDPQATTFVCVCIAEFLSIYETERLVQELAKFEIDTHNIVVNQVLFPDKDATEMSAWHEKTKATLPGEANEIISKFLARKRMQDKYINQVFDLYEDFHVVLMPLLDHEVRGVKSLRRFSEALLTPPENE</sequence>
<evidence type="ECO:0000259" key="9">
    <source>
        <dbReference type="Pfam" id="PF02374"/>
    </source>
</evidence>
<dbReference type="InterPro" id="IPR027417">
    <property type="entry name" value="P-loop_NTPase"/>
</dbReference>
<dbReference type="OrthoDB" id="1770at2759"/>
<dbReference type="Proteomes" id="UP000019335">
    <property type="component" value="Chromosome 6"/>
</dbReference>
<dbReference type="InterPro" id="IPR027542">
    <property type="entry name" value="ATPase_ArsA/GET3_euk"/>
</dbReference>
<dbReference type="EMBL" id="AZIL01000442">
    <property type="protein sequence ID" value="EWM27451.1"/>
    <property type="molecule type" value="Genomic_DNA"/>
</dbReference>
<keyword evidence="11" id="KW-1185">Reference proteome</keyword>
<feature type="binding site" evidence="8">
    <location>
        <position position="283"/>
    </location>
    <ligand>
        <name>ATP</name>
        <dbReference type="ChEBI" id="CHEBI:30616"/>
    </ligand>
</feature>
<dbReference type="GO" id="GO:0071816">
    <property type="term" value="P:tail-anchored membrane protein insertion into ER membrane"/>
    <property type="evidence" value="ECO:0007669"/>
    <property type="project" value="TreeGrafter"/>
</dbReference>
<dbReference type="InterPro" id="IPR025723">
    <property type="entry name" value="ArsA/GET3_ATPase-like"/>
</dbReference>
<dbReference type="CDD" id="cd02035">
    <property type="entry name" value="ArsA"/>
    <property type="match status" value="1"/>
</dbReference>
<evidence type="ECO:0000313" key="10">
    <source>
        <dbReference type="EMBL" id="EWM27451.1"/>
    </source>
</evidence>
<evidence type="ECO:0000256" key="8">
    <source>
        <dbReference type="HAMAP-Rule" id="MF_03112"/>
    </source>
</evidence>
<evidence type="ECO:0000256" key="1">
    <source>
        <dbReference type="ARBA" id="ARBA00011040"/>
    </source>
</evidence>
<feature type="active site" evidence="8">
    <location>
        <position position="73"/>
    </location>
</feature>
<name>W7U3J2_9STRA</name>
<evidence type="ECO:0000256" key="6">
    <source>
        <dbReference type="ARBA" id="ARBA00022824"/>
    </source>
</evidence>
<keyword evidence="7 8" id="KW-0067">ATP-binding</keyword>
<feature type="binding site" evidence="8">
    <location>
        <begin position="44"/>
        <end position="51"/>
    </location>
    <ligand>
        <name>ATP</name>
        <dbReference type="ChEBI" id="CHEBI:30616"/>
    </ligand>
</feature>
<dbReference type="Gene3D" id="3.40.50.300">
    <property type="entry name" value="P-loop containing nucleotide triphosphate hydrolases"/>
    <property type="match status" value="1"/>
</dbReference>
<organism evidence="10 11">
    <name type="scientific">Nannochloropsis gaditana</name>
    <dbReference type="NCBI Taxonomy" id="72520"/>
    <lineage>
        <taxon>Eukaryota</taxon>
        <taxon>Sar</taxon>
        <taxon>Stramenopiles</taxon>
        <taxon>Ochrophyta</taxon>
        <taxon>Eustigmatophyceae</taxon>
        <taxon>Eustigmatales</taxon>
        <taxon>Monodopsidaceae</taxon>
        <taxon>Nannochloropsis</taxon>
    </lineage>
</organism>
<evidence type="ECO:0000256" key="4">
    <source>
        <dbReference type="ARBA" id="ARBA00022741"/>
    </source>
</evidence>
<keyword evidence="4 8" id="KW-0547">Nucleotide-binding</keyword>
<comment type="subunit">
    <text evidence="8">Homodimer.</text>
</comment>
<evidence type="ECO:0000313" key="11">
    <source>
        <dbReference type="Proteomes" id="UP000019335"/>
    </source>
</evidence>
<dbReference type="SUPFAM" id="SSF52540">
    <property type="entry name" value="P-loop containing nucleoside triphosphate hydrolases"/>
    <property type="match status" value="1"/>
</dbReference>
<dbReference type="PANTHER" id="PTHR10803">
    <property type="entry name" value="ARSENICAL PUMP-DRIVING ATPASE ARSENITE-TRANSLOCATING ATPASE"/>
    <property type="match status" value="1"/>
</dbReference>
<protein>
    <recommendedName>
        <fullName evidence="8">ATPase ASNA1 homolog</fullName>
        <ecNumber evidence="8">3.6.-.-</ecNumber>
    </recommendedName>
    <alternativeName>
        <fullName evidence="8">Arsenical pump-driving ATPase homolog</fullName>
    </alternativeName>
    <alternativeName>
        <fullName evidence="8">Arsenite-stimulated ATPase</fullName>
    </alternativeName>
</protein>